<proteinExistence type="predicted"/>
<dbReference type="CDD" id="cd03789">
    <property type="entry name" value="GT9_LPS_heptosyltransferase"/>
    <property type="match status" value="1"/>
</dbReference>
<protein>
    <submittedName>
        <fullName evidence="3">Glycosyltransferase family 9 protein</fullName>
    </submittedName>
</protein>
<evidence type="ECO:0000256" key="1">
    <source>
        <dbReference type="ARBA" id="ARBA00022676"/>
    </source>
</evidence>
<dbReference type="InterPro" id="IPR002201">
    <property type="entry name" value="Glyco_trans_9"/>
</dbReference>
<name>A0ABY4SHX3_AQUTE</name>
<dbReference type="Gene3D" id="3.40.50.2000">
    <property type="entry name" value="Glycogen Phosphorylase B"/>
    <property type="match status" value="2"/>
</dbReference>
<dbReference type="Proteomes" id="UP001056201">
    <property type="component" value="Chromosome 2"/>
</dbReference>
<keyword evidence="2" id="KW-0808">Transferase</keyword>
<dbReference type="Pfam" id="PF01075">
    <property type="entry name" value="Glyco_transf_9"/>
    <property type="match status" value="1"/>
</dbReference>
<reference evidence="3" key="1">
    <citation type="submission" date="2022-05" db="EMBL/GenBank/DDBJ databases">
        <title>An RpoN-dependent PEP-CTERM gene is involved in floc formation of an Aquincola tertiaricarbonis strain.</title>
        <authorList>
            <person name="Qiu D."/>
            <person name="Xia M."/>
        </authorList>
    </citation>
    <scope>NUCLEOTIDE SEQUENCE</scope>
    <source>
        <strain evidence="3">RN12</strain>
    </source>
</reference>
<dbReference type="EMBL" id="CP097636">
    <property type="protein sequence ID" value="URI11403.1"/>
    <property type="molecule type" value="Genomic_DNA"/>
</dbReference>
<keyword evidence="4" id="KW-1185">Reference proteome</keyword>
<dbReference type="InterPro" id="IPR051199">
    <property type="entry name" value="LPS_LOS_Heptosyltrfase"/>
</dbReference>
<sequence>MPPSEPRSSRPYTAVLHQFVGIGDLVWHLPYFEAVARDSAGGQVAVIASPTTFARQLLEGLPWVAEVIDFDRRPRRSEGRQGRHAGVAGLFRMGRELRDKRFERIVLFSGHPNRGFVAWLAGIPQRLGYGTGWLQRRFLTTPPYIQRYEGPSVSVFNEAASYAIAHGWCSQRLVPKIQARPVALDDMRQRLASLPRPLYAFAIGTSEPFKQWGQARYAELATRLIERGCGVVLLGGPGETQLAEAIVADVPAGLRHGIRAETQQTIQHTVAALRLADGCVGNDTGVTNMAVACDLPTFVLLGKRPLLDLDPLMHMLRGPSLDTIGVQDVLSMMQAQQAPGFAAA</sequence>
<evidence type="ECO:0000313" key="3">
    <source>
        <dbReference type="EMBL" id="URI11403.1"/>
    </source>
</evidence>
<dbReference type="SUPFAM" id="SSF53756">
    <property type="entry name" value="UDP-Glycosyltransferase/glycogen phosphorylase"/>
    <property type="match status" value="1"/>
</dbReference>
<evidence type="ECO:0000313" key="4">
    <source>
        <dbReference type="Proteomes" id="UP001056201"/>
    </source>
</evidence>
<evidence type="ECO:0000256" key="2">
    <source>
        <dbReference type="ARBA" id="ARBA00022679"/>
    </source>
</evidence>
<dbReference type="RefSeq" id="WP_250199598.1">
    <property type="nucleotide sequence ID" value="NZ_CP097636.1"/>
</dbReference>
<gene>
    <name evidence="3" type="ORF">MW290_20885</name>
</gene>
<dbReference type="PANTHER" id="PTHR30160">
    <property type="entry name" value="TETRAACYLDISACCHARIDE 4'-KINASE-RELATED"/>
    <property type="match status" value="1"/>
</dbReference>
<accession>A0ABY4SHX3</accession>
<keyword evidence="1" id="KW-0328">Glycosyltransferase</keyword>
<organism evidence="3 4">
    <name type="scientific">Aquincola tertiaricarbonis</name>
    <dbReference type="NCBI Taxonomy" id="391953"/>
    <lineage>
        <taxon>Bacteria</taxon>
        <taxon>Pseudomonadati</taxon>
        <taxon>Pseudomonadota</taxon>
        <taxon>Betaproteobacteria</taxon>
        <taxon>Burkholderiales</taxon>
        <taxon>Sphaerotilaceae</taxon>
        <taxon>Aquincola</taxon>
    </lineage>
</organism>